<dbReference type="OrthoDB" id="187617at2759"/>
<feature type="compositionally biased region" description="Low complexity" evidence="2">
    <location>
        <begin position="48"/>
        <end position="72"/>
    </location>
</feature>
<dbReference type="PROSITE" id="PS50020">
    <property type="entry name" value="WW_DOMAIN_2"/>
    <property type="match status" value="1"/>
</dbReference>
<dbReference type="InterPro" id="IPR036020">
    <property type="entry name" value="WW_dom_sf"/>
</dbReference>
<gene>
    <name evidence="4" type="ORF">BSAL_10165</name>
</gene>
<dbReference type="SUPFAM" id="SSF51045">
    <property type="entry name" value="WW domain"/>
    <property type="match status" value="1"/>
</dbReference>
<feature type="coiled-coil region" evidence="1">
    <location>
        <begin position="210"/>
        <end position="251"/>
    </location>
</feature>
<evidence type="ECO:0000256" key="1">
    <source>
        <dbReference type="SAM" id="Coils"/>
    </source>
</evidence>
<reference evidence="5" key="1">
    <citation type="submission" date="2015-09" db="EMBL/GenBank/DDBJ databases">
        <authorList>
            <consortium name="Pathogen Informatics"/>
        </authorList>
    </citation>
    <scope>NUCLEOTIDE SEQUENCE [LARGE SCALE GENOMIC DNA]</scope>
    <source>
        <strain evidence="5">Lake Konstanz</strain>
    </source>
</reference>
<dbReference type="CDD" id="cd00201">
    <property type="entry name" value="WW"/>
    <property type="match status" value="1"/>
</dbReference>
<dbReference type="Pfam" id="PF00397">
    <property type="entry name" value="WW"/>
    <property type="match status" value="1"/>
</dbReference>
<dbReference type="Gene3D" id="2.20.70.10">
    <property type="match status" value="1"/>
</dbReference>
<evidence type="ECO:0000313" key="5">
    <source>
        <dbReference type="Proteomes" id="UP000051952"/>
    </source>
</evidence>
<dbReference type="Proteomes" id="UP000051952">
    <property type="component" value="Unassembled WGS sequence"/>
</dbReference>
<protein>
    <recommendedName>
        <fullName evidence="3">WW domain-containing protein</fullName>
    </recommendedName>
</protein>
<feature type="region of interest" description="Disordered" evidence="2">
    <location>
        <begin position="48"/>
        <end position="74"/>
    </location>
</feature>
<accession>A0A0S4JBJ1</accession>
<dbReference type="VEuPathDB" id="TriTrypDB:BSAL_10165"/>
<keyword evidence="5" id="KW-1185">Reference proteome</keyword>
<evidence type="ECO:0000313" key="4">
    <source>
        <dbReference type="EMBL" id="CUG87456.1"/>
    </source>
</evidence>
<proteinExistence type="predicted"/>
<feature type="domain" description="WW" evidence="3">
    <location>
        <begin position="10"/>
        <end position="43"/>
    </location>
</feature>
<name>A0A0S4JBJ1_BODSA</name>
<evidence type="ECO:0000259" key="3">
    <source>
        <dbReference type="PROSITE" id="PS50020"/>
    </source>
</evidence>
<organism evidence="4 5">
    <name type="scientific">Bodo saltans</name>
    <name type="common">Flagellated protozoan</name>
    <dbReference type="NCBI Taxonomy" id="75058"/>
    <lineage>
        <taxon>Eukaryota</taxon>
        <taxon>Discoba</taxon>
        <taxon>Euglenozoa</taxon>
        <taxon>Kinetoplastea</taxon>
        <taxon>Metakinetoplastina</taxon>
        <taxon>Eubodonida</taxon>
        <taxon>Bodonidae</taxon>
        <taxon>Bodo</taxon>
    </lineage>
</organism>
<dbReference type="InterPro" id="IPR001202">
    <property type="entry name" value="WW_dom"/>
</dbReference>
<keyword evidence="1" id="KW-0175">Coiled coil</keyword>
<evidence type="ECO:0000256" key="2">
    <source>
        <dbReference type="SAM" id="MobiDB-lite"/>
    </source>
</evidence>
<dbReference type="AlphaFoldDB" id="A0A0S4JBJ1"/>
<dbReference type="EMBL" id="CYKH01001518">
    <property type="protein sequence ID" value="CUG87456.1"/>
    <property type="molecule type" value="Genomic_DNA"/>
</dbReference>
<sequence length="252" mass="27484">MATTAAAKQALISGDWRETKDPQGKLYYFNRKLNKTVWDLDKELGASTSAATPSATTTTSAAAGASQPPTTGLPSTVSFETMAKDLVSKGVWSAKTSAVGGSAFFQHNETGETTRDLALYLEITSAVNSDKPRGSHFGGNSVTCADISGGGAPQELRSKNGTLLDRNELIGDVDPWVTLFLARDRGGEYEIASRKLLQQILERTGQWDSWNRAERRSEELQREVTAVKVQLKAKDETIAEQARELEDLRRML</sequence>